<reference evidence="1" key="1">
    <citation type="submission" date="2020-04" db="EMBL/GenBank/DDBJ databases">
        <authorList>
            <person name="Alioto T."/>
            <person name="Alioto T."/>
            <person name="Gomez Garrido J."/>
        </authorList>
    </citation>
    <scope>NUCLEOTIDE SEQUENCE</scope>
    <source>
        <strain evidence="1">A484AB</strain>
    </source>
</reference>
<dbReference type="AlphaFoldDB" id="A0A7D9EAB9"/>
<accession>A0A7D9EAB9</accession>
<evidence type="ECO:0000313" key="1">
    <source>
        <dbReference type="EMBL" id="CAB4003490.1"/>
    </source>
</evidence>
<gene>
    <name evidence="1" type="ORF">PACLA_8A079012</name>
</gene>
<keyword evidence="2" id="KW-1185">Reference proteome</keyword>
<sequence>MSTVKKGEVVRMYFERPDIVDFVKEMLSLADYKDIIFSVEDVLHFGRNLKISGHRIKLGSGWMGKNYKVNWIYGVWGLKGFVLTIRMYKLKYRTCIGRCTIGTVKNRISLDYPSKVSYGREEEDPWRSMDYQLRWNFNLEMDYVDSERDDVNRIGKEMQEEQDTEEILWDKVD</sequence>
<protein>
    <submittedName>
        <fullName evidence="1">Uncharacterized protein</fullName>
    </submittedName>
</protein>
<dbReference type="Proteomes" id="UP001152795">
    <property type="component" value="Unassembled WGS sequence"/>
</dbReference>
<dbReference type="EMBL" id="CACRXK020004641">
    <property type="protein sequence ID" value="CAB4003490.1"/>
    <property type="molecule type" value="Genomic_DNA"/>
</dbReference>
<evidence type="ECO:0000313" key="2">
    <source>
        <dbReference type="Proteomes" id="UP001152795"/>
    </source>
</evidence>
<name>A0A7D9EAB9_PARCT</name>
<proteinExistence type="predicted"/>
<comment type="caution">
    <text evidence="1">The sequence shown here is derived from an EMBL/GenBank/DDBJ whole genome shotgun (WGS) entry which is preliminary data.</text>
</comment>
<organism evidence="1 2">
    <name type="scientific">Paramuricea clavata</name>
    <name type="common">Red gorgonian</name>
    <name type="synonym">Violescent sea-whip</name>
    <dbReference type="NCBI Taxonomy" id="317549"/>
    <lineage>
        <taxon>Eukaryota</taxon>
        <taxon>Metazoa</taxon>
        <taxon>Cnidaria</taxon>
        <taxon>Anthozoa</taxon>
        <taxon>Octocorallia</taxon>
        <taxon>Malacalcyonacea</taxon>
        <taxon>Plexauridae</taxon>
        <taxon>Paramuricea</taxon>
    </lineage>
</organism>